<feature type="transmembrane region" description="Helical" evidence="2">
    <location>
        <begin position="6"/>
        <end position="24"/>
    </location>
</feature>
<evidence type="ECO:0000256" key="2">
    <source>
        <dbReference type="SAM" id="Phobius"/>
    </source>
</evidence>
<keyword evidence="2" id="KW-1133">Transmembrane helix</keyword>
<accession>B8KVR6</accession>
<dbReference type="HOGENOM" id="CLU_1584491_0_0_6"/>
<evidence type="ECO:0000256" key="1">
    <source>
        <dbReference type="SAM" id="MobiDB-lite"/>
    </source>
</evidence>
<sequence length="168" mass="19512">MIYITYALYAVYAIAAVAAVRHWWHDRDETEVAAFQGRQMDRELEAIFGPRVHQRVIPPEVQPAPPSVPARRKGIGGPNEAALRDHDTAKKPWKLALPSGWDEQRSLWWNLRRDAALQRLHEARSRSDRREARLRLYRLWGEVLADPPDRAPTKMMGYAARRWRDGVN</sequence>
<proteinExistence type="predicted"/>
<organism evidence="3 4">
    <name type="scientific">Luminiphilus syltensis NOR5-1B</name>
    <dbReference type="NCBI Taxonomy" id="565045"/>
    <lineage>
        <taxon>Bacteria</taxon>
        <taxon>Pseudomonadati</taxon>
        <taxon>Pseudomonadota</taxon>
        <taxon>Gammaproteobacteria</taxon>
        <taxon>Cellvibrionales</taxon>
        <taxon>Halieaceae</taxon>
        <taxon>Luminiphilus</taxon>
    </lineage>
</organism>
<dbReference type="AlphaFoldDB" id="B8KVR6"/>
<keyword evidence="4" id="KW-1185">Reference proteome</keyword>
<dbReference type="EMBL" id="DS999411">
    <property type="protein sequence ID" value="EED34462.1"/>
    <property type="molecule type" value="Genomic_DNA"/>
</dbReference>
<feature type="region of interest" description="Disordered" evidence="1">
    <location>
        <begin position="59"/>
        <end position="88"/>
    </location>
</feature>
<gene>
    <name evidence="3" type="ORF">NOR51B_399</name>
</gene>
<dbReference type="Proteomes" id="UP000004699">
    <property type="component" value="Unassembled WGS sequence"/>
</dbReference>
<name>B8KVR6_9GAMM</name>
<dbReference type="RefSeq" id="WP_009019210.1">
    <property type="nucleotide sequence ID" value="NZ_DS999411.1"/>
</dbReference>
<reference evidence="4" key="1">
    <citation type="journal article" date="2013" name="BMC Microbiol.">
        <title>Taxonomy and evolution of bacteriochlorophyll a-containing members of the OM60/NOR5 clade of marine gammaproteobacteria: description of Luminiphilus syltensis gen. nov., sp. nov., reclassification of Haliea rubra as Pseudohaliea rubra gen. nov., comb. nov., and emendation of Chromatocurvus halotolerans.</title>
        <authorList>
            <person name="Spring S."/>
            <person name="Riedel T."/>
            <person name="Sproer C."/>
            <person name="Yan S."/>
            <person name="Harder J."/>
            <person name="Fuchs B.M."/>
        </authorList>
    </citation>
    <scope>NUCLEOTIDE SEQUENCE [LARGE SCALE GENOMIC DNA]</scope>
    <source>
        <strain evidence="4">NOR51-B</strain>
    </source>
</reference>
<keyword evidence="2" id="KW-0812">Transmembrane</keyword>
<evidence type="ECO:0000313" key="3">
    <source>
        <dbReference type="EMBL" id="EED34462.1"/>
    </source>
</evidence>
<protein>
    <submittedName>
        <fullName evidence="3">Uncharacterized protein</fullName>
    </submittedName>
</protein>
<dbReference type="STRING" id="565045.NOR51B_399"/>
<keyword evidence="2" id="KW-0472">Membrane</keyword>
<evidence type="ECO:0000313" key="4">
    <source>
        <dbReference type="Proteomes" id="UP000004699"/>
    </source>
</evidence>